<evidence type="ECO:0000259" key="2">
    <source>
        <dbReference type="Pfam" id="PF21722"/>
    </source>
</evidence>
<evidence type="ECO:0000313" key="5">
    <source>
        <dbReference type="Proteomes" id="UP000292307"/>
    </source>
</evidence>
<evidence type="ECO:0000313" key="3">
    <source>
        <dbReference type="EMBL" id="GGY68102.1"/>
    </source>
</evidence>
<evidence type="ECO:0000313" key="4">
    <source>
        <dbReference type="EMBL" id="QBI03283.1"/>
    </source>
</evidence>
<feature type="domain" description="Glycine-rich" evidence="2">
    <location>
        <begin position="187"/>
        <end position="385"/>
    </location>
</feature>
<dbReference type="InterPro" id="IPR049304">
    <property type="entry name" value="Gly_rich_dom"/>
</dbReference>
<gene>
    <name evidence="4" type="ORF">EYF70_22485</name>
    <name evidence="3" type="ORF">GCM10007387_57860</name>
</gene>
<feature type="region of interest" description="Disordered" evidence="1">
    <location>
        <begin position="1"/>
        <end position="23"/>
    </location>
</feature>
<name>A0A411X319_9BURK</name>
<dbReference type="EMBL" id="BMWV01000023">
    <property type="protein sequence ID" value="GGY68102.1"/>
    <property type="molecule type" value="Genomic_DNA"/>
</dbReference>
<evidence type="ECO:0000256" key="1">
    <source>
        <dbReference type="SAM" id="MobiDB-lite"/>
    </source>
</evidence>
<dbReference type="EMBL" id="CP036401">
    <property type="protein sequence ID" value="QBI03283.1"/>
    <property type="molecule type" value="Genomic_DNA"/>
</dbReference>
<accession>A0A411X319</accession>
<feature type="compositionally biased region" description="Polar residues" evidence="1">
    <location>
        <begin position="1"/>
        <end position="21"/>
    </location>
</feature>
<dbReference type="AlphaFoldDB" id="A0A411X319"/>
<dbReference type="Pfam" id="PF21722">
    <property type="entry name" value="Gly_rich_2"/>
    <property type="match status" value="1"/>
</dbReference>
<sequence>MTTFVVNGRTYSDDGSSSRDMSNGGHRKWLMPMLVDVMTVVYNIDTVAANAATSASMAASAAAGWTATSTTSLAVGTGTKALTLQAGKQFTPGTFVLLMRTSAVDTIYMMCRVTSYNKVTGATVLESSFALGAGTYTDWTVTLSGKQGADVTVPTQTGQAGKMLETNGVSTSWQFPIETHFQEFNTSGTWTKPPRAKWVMVELVAGGASGAVASGAGNNGYARGGGPGQWKWKLFLASALPASVLVTIPAAAAAVSMVGEGRVNGNNGGDTTFGSYLTAKGGKGGIAGSTGAGLDAPVPWVGIDAVKGGGTGGSTFASGGSDIDATTSEEAGNGGVYARAAGAAANATAVAGADPGGGGGGAGYGNSGGTGTLTSGAGSKGRARIWAW</sequence>
<dbReference type="Proteomes" id="UP000292307">
    <property type="component" value="Chromosome"/>
</dbReference>
<evidence type="ECO:0000313" key="6">
    <source>
        <dbReference type="Proteomes" id="UP000628442"/>
    </source>
</evidence>
<keyword evidence="5" id="KW-1185">Reference proteome</keyword>
<proteinExistence type="predicted"/>
<dbReference type="RefSeq" id="WP_131147386.1">
    <property type="nucleotide sequence ID" value="NZ_BMWV01000023.1"/>
</dbReference>
<dbReference type="Proteomes" id="UP000628442">
    <property type="component" value="Unassembled WGS sequence"/>
</dbReference>
<organism evidence="3 6">
    <name type="scientific">Pseudoduganella albidiflava</name>
    <dbReference type="NCBI Taxonomy" id="321983"/>
    <lineage>
        <taxon>Bacteria</taxon>
        <taxon>Pseudomonadati</taxon>
        <taxon>Pseudomonadota</taxon>
        <taxon>Betaproteobacteria</taxon>
        <taxon>Burkholderiales</taxon>
        <taxon>Oxalobacteraceae</taxon>
        <taxon>Telluria group</taxon>
        <taxon>Pseudoduganella</taxon>
    </lineage>
</organism>
<reference evidence="3" key="1">
    <citation type="journal article" date="2014" name="Int. J. Syst. Evol. Microbiol.">
        <title>Complete genome sequence of Corynebacterium casei LMG S-19264T (=DSM 44701T), isolated from a smear-ripened cheese.</title>
        <authorList>
            <consortium name="US DOE Joint Genome Institute (JGI-PGF)"/>
            <person name="Walter F."/>
            <person name="Albersmeier A."/>
            <person name="Kalinowski J."/>
            <person name="Ruckert C."/>
        </authorList>
    </citation>
    <scope>NUCLEOTIDE SEQUENCE</scope>
    <source>
        <strain evidence="3">KCTC 12343</strain>
    </source>
</reference>
<reference evidence="4 5" key="2">
    <citation type="submission" date="2019-02" db="EMBL/GenBank/DDBJ databases">
        <title>Draft Genome Sequences of Six Type Strains of the Genus Massilia.</title>
        <authorList>
            <person name="Miess H."/>
            <person name="Frediansyhah A."/>
            <person name="Gross H."/>
        </authorList>
    </citation>
    <scope>NUCLEOTIDE SEQUENCE [LARGE SCALE GENOMIC DNA]</scope>
    <source>
        <strain evidence="4 5">DSM 17472</strain>
    </source>
</reference>
<protein>
    <recommendedName>
        <fullName evidence="2">Glycine-rich domain-containing protein</fullName>
    </recommendedName>
</protein>
<reference evidence="3" key="3">
    <citation type="submission" date="2022-12" db="EMBL/GenBank/DDBJ databases">
        <authorList>
            <person name="Sun Q."/>
            <person name="Kim S."/>
        </authorList>
    </citation>
    <scope>NUCLEOTIDE SEQUENCE</scope>
    <source>
        <strain evidence="3">KCTC 12343</strain>
    </source>
</reference>